<dbReference type="InterPro" id="IPR015943">
    <property type="entry name" value="WD40/YVTN_repeat-like_dom_sf"/>
</dbReference>
<comment type="caution">
    <text evidence="1">The sequence shown here is derived from an EMBL/GenBank/DDBJ whole genome shotgun (WGS) entry which is preliminary data.</text>
</comment>
<dbReference type="Proteomes" id="UP000251891">
    <property type="component" value="Unassembled WGS sequence"/>
</dbReference>
<reference evidence="1 2" key="1">
    <citation type="submission" date="2018-06" db="EMBL/GenBank/DDBJ databases">
        <title>Actinomadura craniellae sp. nov. isolated from marine sponge Craniella sp.</title>
        <authorList>
            <person name="Li L."/>
            <person name="Xu Q.H."/>
            <person name="Lin H.W."/>
            <person name="Lu Y.H."/>
        </authorList>
    </citation>
    <scope>NUCLEOTIDE SEQUENCE [LARGE SCALE GENOMIC DNA]</scope>
    <source>
        <strain evidence="1 2">LHW63021</strain>
    </source>
</reference>
<gene>
    <name evidence="1" type="ORF">DPM19_12770</name>
</gene>
<dbReference type="OrthoDB" id="4454357at2"/>
<dbReference type="Gene3D" id="2.130.10.10">
    <property type="entry name" value="YVTN repeat-like/Quinoprotein amine dehydrogenase"/>
    <property type="match status" value="1"/>
</dbReference>
<evidence type="ECO:0000313" key="2">
    <source>
        <dbReference type="Proteomes" id="UP000251891"/>
    </source>
</evidence>
<dbReference type="RefSeq" id="WP_111866694.1">
    <property type="nucleotide sequence ID" value="NZ_QLYX01000005.1"/>
</dbReference>
<evidence type="ECO:0000313" key="1">
    <source>
        <dbReference type="EMBL" id="RAY14629.1"/>
    </source>
</evidence>
<dbReference type="AlphaFoldDB" id="A0A365H6F6"/>
<accession>A0A365H6F6</accession>
<sequence length="307" mass="33839">MTAISRLVTHAVPGSLNVHDFSAATETVVAFPLPEGVRPRSHAAAPDLSRATYVTDDEAVCIDRGGRTLWRLDYTPDRTRSYNSWAKCAFSPDGTVVWVYRPDAMAGMYQVPDRWLAIDAGTGDVLAETGLDCAGHGAFQFAHPDGEHMLIDVGEGQDGARVYRGRLVQDTIELTAYPWADRCLMGLAPDGRHFMTVGHDQEDVAFHTYPDGEVTVRIPAESFGHDLDETRMEWSGGYLDLTTAVVTTGGETEDEEEWHTHHLVDPRTGEIKGTLDTPSRHAYDLVPLGDGIWITTDDTGRPLHHTR</sequence>
<name>A0A365H6F6_9ACTN</name>
<proteinExistence type="predicted"/>
<organism evidence="1 2">
    <name type="scientific">Actinomadura craniellae</name>
    <dbReference type="NCBI Taxonomy" id="2231787"/>
    <lineage>
        <taxon>Bacteria</taxon>
        <taxon>Bacillati</taxon>
        <taxon>Actinomycetota</taxon>
        <taxon>Actinomycetes</taxon>
        <taxon>Streptosporangiales</taxon>
        <taxon>Thermomonosporaceae</taxon>
        <taxon>Actinomadura</taxon>
    </lineage>
</organism>
<dbReference type="InterPro" id="IPR011044">
    <property type="entry name" value="Quino_amine_DH_bsu"/>
</dbReference>
<dbReference type="SUPFAM" id="SSF50969">
    <property type="entry name" value="YVTN repeat-like/Quinoprotein amine dehydrogenase"/>
    <property type="match status" value="1"/>
</dbReference>
<dbReference type="EMBL" id="QLYX01000005">
    <property type="protein sequence ID" value="RAY14629.1"/>
    <property type="molecule type" value="Genomic_DNA"/>
</dbReference>
<protein>
    <recommendedName>
        <fullName evidence="3">WD40 repeat domain-containing protein</fullName>
    </recommendedName>
</protein>
<keyword evidence="2" id="KW-1185">Reference proteome</keyword>
<evidence type="ECO:0008006" key="3">
    <source>
        <dbReference type="Google" id="ProtNLM"/>
    </source>
</evidence>